<proteinExistence type="predicted"/>
<feature type="region of interest" description="Disordered" evidence="1">
    <location>
        <begin position="386"/>
        <end position="407"/>
    </location>
</feature>
<accession>A0A8T0GHW2</accession>
<dbReference type="PANTHER" id="PTHR34094">
    <property type="match status" value="1"/>
</dbReference>
<comment type="caution">
    <text evidence="3">The sequence shown here is derived from an EMBL/GenBank/DDBJ whole genome shotgun (WGS) entry which is preliminary data.</text>
</comment>
<feature type="compositionally biased region" description="Basic and acidic residues" evidence="1">
    <location>
        <begin position="395"/>
        <end position="404"/>
    </location>
</feature>
<organism evidence="3 4">
    <name type="scientific">Ceratodon purpureus</name>
    <name type="common">Fire moss</name>
    <name type="synonym">Dicranum purpureum</name>
    <dbReference type="NCBI Taxonomy" id="3225"/>
    <lineage>
        <taxon>Eukaryota</taxon>
        <taxon>Viridiplantae</taxon>
        <taxon>Streptophyta</taxon>
        <taxon>Embryophyta</taxon>
        <taxon>Bryophyta</taxon>
        <taxon>Bryophytina</taxon>
        <taxon>Bryopsida</taxon>
        <taxon>Dicranidae</taxon>
        <taxon>Pseudoditrichales</taxon>
        <taxon>Ditrichaceae</taxon>
        <taxon>Ceratodon</taxon>
    </lineage>
</organism>
<dbReference type="AlphaFoldDB" id="A0A8T0GHW2"/>
<dbReference type="InterPro" id="IPR025164">
    <property type="entry name" value="Toastrack_DUF4097"/>
</dbReference>
<dbReference type="EMBL" id="CM026431">
    <property type="protein sequence ID" value="KAG0558971.1"/>
    <property type="molecule type" value="Genomic_DNA"/>
</dbReference>
<feature type="domain" description="DUF4097" evidence="2">
    <location>
        <begin position="242"/>
        <end position="358"/>
    </location>
</feature>
<gene>
    <name evidence="3" type="ORF">KC19_10G068800</name>
</gene>
<evidence type="ECO:0000313" key="3">
    <source>
        <dbReference type="EMBL" id="KAG0558971.1"/>
    </source>
</evidence>
<evidence type="ECO:0000259" key="2">
    <source>
        <dbReference type="Pfam" id="PF13349"/>
    </source>
</evidence>
<dbReference type="Pfam" id="PF13349">
    <property type="entry name" value="DUF4097"/>
    <property type="match status" value="1"/>
</dbReference>
<dbReference type="PANTHER" id="PTHR34094:SF1">
    <property type="entry name" value="PROTEIN FAM185A"/>
    <property type="match status" value="1"/>
</dbReference>
<protein>
    <recommendedName>
        <fullName evidence="2">DUF4097 domain-containing protein</fullName>
    </recommendedName>
</protein>
<reference evidence="3" key="1">
    <citation type="submission" date="2020-06" db="EMBL/GenBank/DDBJ databases">
        <title>WGS assembly of Ceratodon purpureus strain R40.</title>
        <authorList>
            <person name="Carey S.B."/>
            <person name="Jenkins J."/>
            <person name="Shu S."/>
            <person name="Lovell J.T."/>
            <person name="Sreedasyam A."/>
            <person name="Maumus F."/>
            <person name="Tiley G.P."/>
            <person name="Fernandez-Pozo N."/>
            <person name="Barry K."/>
            <person name="Chen C."/>
            <person name="Wang M."/>
            <person name="Lipzen A."/>
            <person name="Daum C."/>
            <person name="Saski C.A."/>
            <person name="Payton A.C."/>
            <person name="Mcbreen J.C."/>
            <person name="Conrad R.E."/>
            <person name="Kollar L.M."/>
            <person name="Olsson S."/>
            <person name="Huttunen S."/>
            <person name="Landis J.B."/>
            <person name="Wickett N.J."/>
            <person name="Johnson M.G."/>
            <person name="Rensing S.A."/>
            <person name="Grimwood J."/>
            <person name="Schmutz J."/>
            <person name="Mcdaniel S.F."/>
        </authorList>
    </citation>
    <scope>NUCLEOTIDE SEQUENCE</scope>
    <source>
        <strain evidence="3">R40</strain>
    </source>
</reference>
<sequence>MGRTPHWVFVRRSILALRDGVRGGPTCGTNRVLSGSRKWAFVAQQNAGGDWRPAEVNRCYGEWGRHCFTTSPDFKIKDSGTKEVDASIKRVPVKVGAELQICVAGSDTDVDVVTGQSLEEIVLEARWKAGHRAGDWSDFQLTESPHYVKLQKLGYIRGLGGPALEGSVSLEGIRASMPARWCSLSVEAKQNPVRIQSLKEGTLNVETSGGHVTLGDMRGGAAKILTNGGCFTADVVSADSVIKTTGGDVSIKRLVGTTIDVDTSGGDIYVGSLYGNDVVMKSSGGSFEAKHIQAQDSALVSTEGGSVQITGIDGKASIVTRGGAVSLQLHEHAREIDIDASEGNVTLYFSNNLSAQVEYNGAKPIDQGSQILHATNEPGQYSFIGSESWSGMQGDDSRANRSEEASQASVEPQLCKIRIISAGSLHVKMRSWIDVAMAGSLPSFVK</sequence>
<keyword evidence="4" id="KW-1185">Reference proteome</keyword>
<dbReference type="Proteomes" id="UP000822688">
    <property type="component" value="Chromosome 10"/>
</dbReference>
<evidence type="ECO:0000256" key="1">
    <source>
        <dbReference type="SAM" id="MobiDB-lite"/>
    </source>
</evidence>
<evidence type="ECO:0000313" key="4">
    <source>
        <dbReference type="Proteomes" id="UP000822688"/>
    </source>
</evidence>
<dbReference type="Gene3D" id="2.160.20.120">
    <property type="match status" value="1"/>
</dbReference>
<name>A0A8T0GHW2_CERPU</name>